<keyword evidence="3 8" id="KW-0812">Transmembrane</keyword>
<comment type="subcellular location">
    <subcellularLocation>
        <location evidence="1">Cell membrane</location>
        <topology evidence="1">Multi-pass membrane protein</topology>
    </subcellularLocation>
</comment>
<dbReference type="InterPro" id="IPR036640">
    <property type="entry name" value="ABC1_TM_sf"/>
</dbReference>
<dbReference type="PROSITE" id="PS50893">
    <property type="entry name" value="ABC_TRANSPORTER_2"/>
    <property type="match status" value="1"/>
</dbReference>
<dbReference type="InterPro" id="IPR027417">
    <property type="entry name" value="P-loop_NTPase"/>
</dbReference>
<protein>
    <submittedName>
        <fullName evidence="11">ABC transporter ATP-binding protein</fullName>
    </submittedName>
</protein>
<dbReference type="AlphaFoldDB" id="A0A3E5BM06"/>
<dbReference type="PROSITE" id="PS50929">
    <property type="entry name" value="ABC_TM1F"/>
    <property type="match status" value="1"/>
</dbReference>
<dbReference type="Gene3D" id="3.40.50.300">
    <property type="entry name" value="P-loop containing nucleotide triphosphate hydrolases"/>
    <property type="match status" value="1"/>
</dbReference>
<dbReference type="PROSITE" id="PS00211">
    <property type="entry name" value="ABC_TRANSPORTER_1"/>
    <property type="match status" value="1"/>
</dbReference>
<keyword evidence="6 8" id="KW-1133">Transmembrane helix</keyword>
<dbReference type="RefSeq" id="WP_117723662.1">
    <property type="nucleotide sequence ID" value="NZ_QSUL01000003.1"/>
</dbReference>
<dbReference type="Gene3D" id="1.20.1560.10">
    <property type="entry name" value="ABC transporter type 1, transmembrane domain"/>
    <property type="match status" value="1"/>
</dbReference>
<dbReference type="InterPro" id="IPR003439">
    <property type="entry name" value="ABC_transporter-like_ATP-bd"/>
</dbReference>
<feature type="transmembrane region" description="Helical" evidence="8">
    <location>
        <begin position="287"/>
        <end position="308"/>
    </location>
</feature>
<dbReference type="GO" id="GO:0034040">
    <property type="term" value="F:ATPase-coupled lipid transmembrane transporter activity"/>
    <property type="evidence" value="ECO:0007669"/>
    <property type="project" value="TreeGrafter"/>
</dbReference>
<evidence type="ECO:0000256" key="3">
    <source>
        <dbReference type="ARBA" id="ARBA00022692"/>
    </source>
</evidence>
<dbReference type="FunFam" id="1.20.1560.10:FF:000127">
    <property type="entry name" value="ABC transporter ATP-binding protein"/>
    <property type="match status" value="1"/>
</dbReference>
<feature type="transmembrane region" description="Helical" evidence="8">
    <location>
        <begin position="258"/>
        <end position="281"/>
    </location>
</feature>
<evidence type="ECO:0000313" key="11">
    <source>
        <dbReference type="EMBL" id="RGN38415.1"/>
    </source>
</evidence>
<feature type="transmembrane region" description="Helical" evidence="8">
    <location>
        <begin position="67"/>
        <end position="90"/>
    </location>
</feature>
<dbReference type="PANTHER" id="PTHR24221">
    <property type="entry name" value="ATP-BINDING CASSETTE SUB-FAMILY B"/>
    <property type="match status" value="1"/>
</dbReference>
<dbReference type="FunFam" id="3.40.50.300:FF:000287">
    <property type="entry name" value="Multidrug ABC transporter ATP-binding protein"/>
    <property type="match status" value="1"/>
</dbReference>
<dbReference type="Pfam" id="PF00005">
    <property type="entry name" value="ABC_tran"/>
    <property type="match status" value="1"/>
</dbReference>
<evidence type="ECO:0000256" key="8">
    <source>
        <dbReference type="SAM" id="Phobius"/>
    </source>
</evidence>
<keyword evidence="4" id="KW-0547">Nucleotide-binding</keyword>
<evidence type="ECO:0000313" key="12">
    <source>
        <dbReference type="Proteomes" id="UP000260983"/>
    </source>
</evidence>
<evidence type="ECO:0000259" key="9">
    <source>
        <dbReference type="PROSITE" id="PS50893"/>
    </source>
</evidence>
<dbReference type="GO" id="GO:0016887">
    <property type="term" value="F:ATP hydrolysis activity"/>
    <property type="evidence" value="ECO:0007669"/>
    <property type="project" value="InterPro"/>
</dbReference>
<dbReference type="GO" id="GO:0005524">
    <property type="term" value="F:ATP binding"/>
    <property type="evidence" value="ECO:0007669"/>
    <property type="project" value="UniProtKB-KW"/>
</dbReference>
<feature type="transmembrane region" description="Helical" evidence="8">
    <location>
        <begin position="23"/>
        <end position="47"/>
    </location>
</feature>
<dbReference type="PANTHER" id="PTHR24221:SF397">
    <property type="entry name" value="ABC TRANSPORTER, ATP-BINDING TRANSMEMBRANE PROTEIN"/>
    <property type="match status" value="1"/>
</dbReference>
<feature type="domain" description="ABC transmembrane type-1" evidence="10">
    <location>
        <begin position="26"/>
        <end position="319"/>
    </location>
</feature>
<organism evidence="11 12">
    <name type="scientific">Bacteroides oleiciplenus</name>
    <dbReference type="NCBI Taxonomy" id="626931"/>
    <lineage>
        <taxon>Bacteria</taxon>
        <taxon>Pseudomonadati</taxon>
        <taxon>Bacteroidota</taxon>
        <taxon>Bacteroidia</taxon>
        <taxon>Bacteroidales</taxon>
        <taxon>Bacteroidaceae</taxon>
        <taxon>Bacteroides</taxon>
    </lineage>
</organism>
<dbReference type="Proteomes" id="UP000260983">
    <property type="component" value="Unassembled WGS sequence"/>
</dbReference>
<evidence type="ECO:0000256" key="1">
    <source>
        <dbReference type="ARBA" id="ARBA00004651"/>
    </source>
</evidence>
<dbReference type="SUPFAM" id="SSF52540">
    <property type="entry name" value="P-loop containing nucleoside triphosphate hydrolases"/>
    <property type="match status" value="1"/>
</dbReference>
<dbReference type="CDD" id="cd07346">
    <property type="entry name" value="ABC_6TM_exporters"/>
    <property type="match status" value="1"/>
</dbReference>
<dbReference type="InterPro" id="IPR017871">
    <property type="entry name" value="ABC_transporter-like_CS"/>
</dbReference>
<evidence type="ECO:0000256" key="5">
    <source>
        <dbReference type="ARBA" id="ARBA00022840"/>
    </source>
</evidence>
<feature type="domain" description="ABC transporter" evidence="9">
    <location>
        <begin position="350"/>
        <end position="589"/>
    </location>
</feature>
<keyword evidence="7 8" id="KW-0472">Membrane</keyword>
<dbReference type="InterPro" id="IPR003593">
    <property type="entry name" value="AAA+_ATPase"/>
</dbReference>
<evidence type="ECO:0000256" key="2">
    <source>
        <dbReference type="ARBA" id="ARBA00022448"/>
    </source>
</evidence>
<dbReference type="InterPro" id="IPR011527">
    <property type="entry name" value="ABC1_TM_dom"/>
</dbReference>
<dbReference type="SMART" id="SM00382">
    <property type="entry name" value="AAA"/>
    <property type="match status" value="1"/>
</dbReference>
<evidence type="ECO:0000256" key="7">
    <source>
        <dbReference type="ARBA" id="ARBA00023136"/>
    </source>
</evidence>
<dbReference type="GO" id="GO:0005886">
    <property type="term" value="C:plasma membrane"/>
    <property type="evidence" value="ECO:0007669"/>
    <property type="project" value="UniProtKB-SubCell"/>
</dbReference>
<keyword evidence="2" id="KW-0813">Transport</keyword>
<evidence type="ECO:0000256" key="6">
    <source>
        <dbReference type="ARBA" id="ARBA00022989"/>
    </source>
</evidence>
<accession>A0A3E5BM06</accession>
<evidence type="ECO:0000256" key="4">
    <source>
        <dbReference type="ARBA" id="ARBA00022741"/>
    </source>
</evidence>
<dbReference type="InterPro" id="IPR039421">
    <property type="entry name" value="Type_1_exporter"/>
</dbReference>
<proteinExistence type="predicted"/>
<dbReference type="EMBL" id="QSUL01000003">
    <property type="protein sequence ID" value="RGN38415.1"/>
    <property type="molecule type" value="Genomic_DNA"/>
</dbReference>
<dbReference type="Pfam" id="PF00664">
    <property type="entry name" value="ABC_membrane"/>
    <property type="match status" value="1"/>
</dbReference>
<reference evidence="11 12" key="1">
    <citation type="submission" date="2018-08" db="EMBL/GenBank/DDBJ databases">
        <title>A genome reference for cultivated species of the human gut microbiota.</title>
        <authorList>
            <person name="Zou Y."/>
            <person name="Xue W."/>
            <person name="Luo G."/>
        </authorList>
    </citation>
    <scope>NUCLEOTIDE SEQUENCE [LARGE SCALE GENOMIC DNA]</scope>
    <source>
        <strain evidence="11 12">OM05-15BH</strain>
    </source>
</reference>
<dbReference type="GO" id="GO:0140359">
    <property type="term" value="F:ABC-type transporter activity"/>
    <property type="evidence" value="ECO:0007669"/>
    <property type="project" value="InterPro"/>
</dbReference>
<comment type="caution">
    <text evidence="11">The sequence shown here is derived from an EMBL/GenBank/DDBJ whole genome shotgun (WGS) entry which is preliminary data.</text>
</comment>
<sequence length="606" mass="67776">MKEKRKKKKGIARLFEIAGERKGLLILAGILSAGSALCMLVPYWSIYCVLQELLEHAGNLAQIDSELLIYWGWFAFFGLIGGLLLLYAALMASHVAAFRILYGLRIKLSEHIGRLSLGYLNSTSTGSIKKIMEQNVEKIENFIAHTIPDLVNVVATVTMMFIIFFSLNGWMAAVCLFCIALSIGLQFANFFGKKAQEFTKIYFDTQEQMSASAVQYVRGMPVVKIFGQSVRSFRRFNSEIEAYKEYALKVCDTYESGMVTFTILLNSLITFILPVGLLLLSHEPHNLALAAIYLFFIIMGPGVASPIYKLMFLGSGTREIDEGVERIDRIFSEQPVPKAQVLQVPADYDIEFRKVSFAYENKAETTRTEALRNISFTARQGEITALVGPSGSGKSTVANLIPRFWDVTEGEILIGGVNIKNISTEKLMDIVSFVFQDSFLFFDTLYENIRVGNSTAGREEVIAAAKAAQCHDFIESLPQGYETRIGDEGVYLSGGEAQRVCVARAILKNAPILVLDEATAFADPENEYKMQQALQHLIQNKTVIIIAHRLSSIVSAQQIIVLNEGELMQHGRHEVLSKTEGLYKNMWNAYTDAFHWELNSKKEVKE</sequence>
<evidence type="ECO:0000259" key="10">
    <source>
        <dbReference type="PROSITE" id="PS50929"/>
    </source>
</evidence>
<feature type="transmembrane region" description="Helical" evidence="8">
    <location>
        <begin position="170"/>
        <end position="191"/>
    </location>
</feature>
<name>A0A3E5BM06_9BACE</name>
<keyword evidence="5 11" id="KW-0067">ATP-binding</keyword>
<dbReference type="SUPFAM" id="SSF90123">
    <property type="entry name" value="ABC transporter transmembrane region"/>
    <property type="match status" value="1"/>
</dbReference>
<gene>
    <name evidence="11" type="ORF">DXB65_06235</name>
</gene>